<feature type="transmembrane region" description="Helical" evidence="6">
    <location>
        <begin position="68"/>
        <end position="92"/>
    </location>
</feature>
<feature type="domain" description="GGDEF" evidence="7">
    <location>
        <begin position="225"/>
        <end position="358"/>
    </location>
</feature>
<dbReference type="FunFam" id="3.30.70.270:FF:000001">
    <property type="entry name" value="Diguanylate cyclase domain protein"/>
    <property type="match status" value="1"/>
</dbReference>
<keyword evidence="4 6" id="KW-1133">Transmembrane helix</keyword>
<evidence type="ECO:0000256" key="1">
    <source>
        <dbReference type="ARBA" id="ARBA00004651"/>
    </source>
</evidence>
<keyword evidence="3 6" id="KW-0812">Transmembrane</keyword>
<dbReference type="InterPro" id="IPR029787">
    <property type="entry name" value="Nucleotide_cyclase"/>
</dbReference>
<dbReference type="Pfam" id="PF07694">
    <property type="entry name" value="5TM-5TMR_LYT"/>
    <property type="match status" value="1"/>
</dbReference>
<dbReference type="InterPro" id="IPR000160">
    <property type="entry name" value="GGDEF_dom"/>
</dbReference>
<keyword evidence="5 6" id="KW-0472">Membrane</keyword>
<feature type="transmembrane region" description="Helical" evidence="6">
    <location>
        <begin position="104"/>
        <end position="121"/>
    </location>
</feature>
<dbReference type="GO" id="GO:1902201">
    <property type="term" value="P:negative regulation of bacterial-type flagellum-dependent cell motility"/>
    <property type="evidence" value="ECO:0007669"/>
    <property type="project" value="TreeGrafter"/>
</dbReference>
<evidence type="ECO:0000256" key="4">
    <source>
        <dbReference type="ARBA" id="ARBA00022989"/>
    </source>
</evidence>
<dbReference type="GO" id="GO:0043709">
    <property type="term" value="P:cell adhesion involved in single-species biofilm formation"/>
    <property type="evidence" value="ECO:0007669"/>
    <property type="project" value="TreeGrafter"/>
</dbReference>
<dbReference type="InterPro" id="IPR043128">
    <property type="entry name" value="Rev_trsase/Diguanyl_cyclase"/>
</dbReference>
<evidence type="ECO:0000313" key="8">
    <source>
        <dbReference type="EMBL" id="MBH0229679.1"/>
    </source>
</evidence>
<dbReference type="SUPFAM" id="SSF55073">
    <property type="entry name" value="Nucleotide cyclase"/>
    <property type="match status" value="1"/>
</dbReference>
<dbReference type="InterPro" id="IPR011620">
    <property type="entry name" value="Sig_transdc_His_kinase_LytS_TM"/>
</dbReference>
<keyword evidence="9" id="KW-1185">Reference proteome</keyword>
<organism evidence="8 9">
    <name type="scientific">Halobacillus yeomjeoni</name>
    <dbReference type="NCBI Taxonomy" id="311194"/>
    <lineage>
        <taxon>Bacteria</taxon>
        <taxon>Bacillati</taxon>
        <taxon>Bacillota</taxon>
        <taxon>Bacilli</taxon>
        <taxon>Bacillales</taxon>
        <taxon>Bacillaceae</taxon>
        <taxon>Halobacillus</taxon>
    </lineage>
</organism>
<dbReference type="GO" id="GO:0005886">
    <property type="term" value="C:plasma membrane"/>
    <property type="evidence" value="ECO:0007669"/>
    <property type="project" value="UniProtKB-SubCell"/>
</dbReference>
<evidence type="ECO:0000313" key="9">
    <source>
        <dbReference type="Proteomes" id="UP000614490"/>
    </source>
</evidence>
<comment type="subcellular location">
    <subcellularLocation>
        <location evidence="1">Cell membrane</location>
        <topology evidence="1">Multi-pass membrane protein</topology>
    </subcellularLocation>
</comment>
<dbReference type="RefSeq" id="WP_197316274.1">
    <property type="nucleotide sequence ID" value="NZ_JADZSC010000001.1"/>
</dbReference>
<name>A0A931MUU4_9BACI</name>
<dbReference type="CDD" id="cd01949">
    <property type="entry name" value="GGDEF"/>
    <property type="match status" value="1"/>
</dbReference>
<feature type="transmembrane region" description="Helical" evidence="6">
    <location>
        <begin position="159"/>
        <end position="177"/>
    </location>
</feature>
<feature type="transmembrane region" description="Helical" evidence="6">
    <location>
        <begin position="127"/>
        <end position="147"/>
    </location>
</feature>
<feature type="transmembrane region" description="Helical" evidence="6">
    <location>
        <begin position="34"/>
        <end position="56"/>
    </location>
</feature>
<dbReference type="PANTHER" id="PTHR45138:SF9">
    <property type="entry name" value="DIGUANYLATE CYCLASE DGCM-RELATED"/>
    <property type="match status" value="1"/>
</dbReference>
<gene>
    <name evidence="8" type="ORF">H0267_05560</name>
</gene>
<keyword evidence="2" id="KW-1003">Cell membrane</keyword>
<evidence type="ECO:0000256" key="5">
    <source>
        <dbReference type="ARBA" id="ARBA00023136"/>
    </source>
</evidence>
<dbReference type="NCBIfam" id="TIGR00254">
    <property type="entry name" value="GGDEF"/>
    <property type="match status" value="1"/>
</dbReference>
<feature type="transmembrane region" description="Helical" evidence="6">
    <location>
        <begin position="6"/>
        <end position="22"/>
    </location>
</feature>
<evidence type="ECO:0000256" key="3">
    <source>
        <dbReference type="ARBA" id="ARBA00022692"/>
    </source>
</evidence>
<dbReference type="InterPro" id="IPR050469">
    <property type="entry name" value="Diguanylate_Cyclase"/>
</dbReference>
<dbReference type="EMBL" id="JADZSC010000001">
    <property type="protein sequence ID" value="MBH0229679.1"/>
    <property type="molecule type" value="Genomic_DNA"/>
</dbReference>
<sequence length="358" mass="40616">MYEQLFVNLTIITTCLFLYHQLFKKILYSYKHSLRAKITLGTLTGVLAILLMHFSIQINGETLIDLRHIPLMLATLFGGWVPTLITGIMIIIGRFFIGVNASAMANLIFIACLIPSFILIVKTINGLWKASITMMSVSVFFFSIIVYQLIGNAAFLNELVFIYLGFTFAAGIVSVYTNKYLRRTNQLMKEYERNAFQDPLTGLNNVRSFDQTFNRLSTKAIQKKEMLSLTVIDIDYFKRINDTYGHPEGDEILKQVGKILLEKSRESDFVSRNGGEEFTVLMPKCSEEEAKKVSERIRKSIQQHSFDIHNGHTKINLTVSIGISTYPGTVGDTRDLYRKADQALYIAKNEGRNRVASA</sequence>
<dbReference type="PANTHER" id="PTHR45138">
    <property type="entry name" value="REGULATORY COMPONENTS OF SENSORY TRANSDUCTION SYSTEM"/>
    <property type="match status" value="1"/>
</dbReference>
<dbReference type="SMART" id="SM00267">
    <property type="entry name" value="GGDEF"/>
    <property type="match status" value="1"/>
</dbReference>
<evidence type="ECO:0000256" key="2">
    <source>
        <dbReference type="ARBA" id="ARBA00022475"/>
    </source>
</evidence>
<dbReference type="GO" id="GO:0071555">
    <property type="term" value="P:cell wall organization"/>
    <property type="evidence" value="ECO:0007669"/>
    <property type="project" value="InterPro"/>
</dbReference>
<dbReference type="Proteomes" id="UP000614490">
    <property type="component" value="Unassembled WGS sequence"/>
</dbReference>
<dbReference type="AlphaFoldDB" id="A0A931MUU4"/>
<reference evidence="8 9" key="1">
    <citation type="journal article" date="2005" name="Int. J. Syst. Evol. Microbiol.">
        <title>Halobacillus yeomjeoni sp. nov., isolated from a marine solar saltern in Korea.</title>
        <authorList>
            <person name="Yoon J.H."/>
            <person name="Kang S.J."/>
            <person name="Lee C.H."/>
            <person name="Oh H.W."/>
            <person name="Oh T.K."/>
        </authorList>
    </citation>
    <scope>NUCLEOTIDE SEQUENCE [LARGE SCALE GENOMIC DNA]</scope>
    <source>
        <strain evidence="8 9">KCTC 3957</strain>
    </source>
</reference>
<dbReference type="PROSITE" id="PS50887">
    <property type="entry name" value="GGDEF"/>
    <property type="match status" value="1"/>
</dbReference>
<comment type="caution">
    <text evidence="8">The sequence shown here is derived from an EMBL/GenBank/DDBJ whole genome shotgun (WGS) entry which is preliminary data.</text>
</comment>
<dbReference type="Gene3D" id="3.30.70.270">
    <property type="match status" value="1"/>
</dbReference>
<dbReference type="Pfam" id="PF00990">
    <property type="entry name" value="GGDEF"/>
    <property type="match status" value="1"/>
</dbReference>
<evidence type="ECO:0000259" key="7">
    <source>
        <dbReference type="PROSITE" id="PS50887"/>
    </source>
</evidence>
<dbReference type="GO" id="GO:0000155">
    <property type="term" value="F:phosphorelay sensor kinase activity"/>
    <property type="evidence" value="ECO:0007669"/>
    <property type="project" value="InterPro"/>
</dbReference>
<evidence type="ECO:0000256" key="6">
    <source>
        <dbReference type="SAM" id="Phobius"/>
    </source>
</evidence>
<proteinExistence type="predicted"/>
<dbReference type="GO" id="GO:0052621">
    <property type="term" value="F:diguanylate cyclase activity"/>
    <property type="evidence" value="ECO:0007669"/>
    <property type="project" value="TreeGrafter"/>
</dbReference>
<accession>A0A931MUU4</accession>
<protein>
    <submittedName>
        <fullName evidence="8">Diguanylate cyclase</fullName>
    </submittedName>
</protein>